<evidence type="ECO:0000313" key="3">
    <source>
        <dbReference type="EMBL" id="ACL17040.1"/>
    </source>
</evidence>
<evidence type="ECO:0000256" key="1">
    <source>
        <dbReference type="ARBA" id="ARBA00010364"/>
    </source>
</evidence>
<dbReference type="RefSeq" id="WP_012618359.1">
    <property type="nucleotide sequence ID" value="NC_011832.1"/>
</dbReference>
<protein>
    <recommendedName>
        <fullName evidence="2">UPF0235 protein Mpal_1733</fullName>
    </recommendedName>
</protein>
<organism evidence="3 4">
    <name type="scientific">Methanosphaerula palustris (strain ATCC BAA-1556 / DSM 19958 / E1-9c)</name>
    <dbReference type="NCBI Taxonomy" id="521011"/>
    <lineage>
        <taxon>Archaea</taxon>
        <taxon>Methanobacteriati</taxon>
        <taxon>Methanobacteriota</taxon>
        <taxon>Stenosarchaea group</taxon>
        <taxon>Methanomicrobia</taxon>
        <taxon>Methanomicrobiales</taxon>
        <taxon>Methanoregulaceae</taxon>
        <taxon>Methanosphaerula</taxon>
    </lineage>
</organism>
<dbReference type="InterPro" id="IPR036591">
    <property type="entry name" value="YggU-like_sf"/>
</dbReference>
<dbReference type="KEGG" id="mpl:Mpal_1733"/>
<dbReference type="EMBL" id="CP001338">
    <property type="protein sequence ID" value="ACL17040.1"/>
    <property type="molecule type" value="Genomic_DNA"/>
</dbReference>
<name>B8GJJ9_METPE</name>
<dbReference type="SMART" id="SM01152">
    <property type="entry name" value="DUF167"/>
    <property type="match status" value="1"/>
</dbReference>
<dbReference type="HOGENOM" id="CLU_130694_6_1_2"/>
<dbReference type="NCBIfam" id="TIGR00251">
    <property type="entry name" value="DUF167 family protein"/>
    <property type="match status" value="1"/>
</dbReference>
<keyword evidence="4" id="KW-1185">Reference proteome</keyword>
<accession>B8GJJ9</accession>
<dbReference type="STRING" id="521011.Mpal_1733"/>
<dbReference type="Proteomes" id="UP000002457">
    <property type="component" value="Chromosome"/>
</dbReference>
<dbReference type="OrthoDB" id="53248at2157"/>
<evidence type="ECO:0000256" key="2">
    <source>
        <dbReference type="HAMAP-Rule" id="MF_00634"/>
    </source>
</evidence>
<dbReference type="eggNOG" id="arCOG04058">
    <property type="taxonomic scope" value="Archaea"/>
</dbReference>
<dbReference type="SUPFAM" id="SSF69786">
    <property type="entry name" value="YggU-like"/>
    <property type="match status" value="1"/>
</dbReference>
<reference evidence="3 4" key="1">
    <citation type="journal article" date="2015" name="Genome Announc.">
        <title>Complete Genome Sequence of Methanosphaerula palustris E1-9CT, a Hydrogenotrophic Methanogen Isolated from a Minerotrophic Fen Peatland.</title>
        <authorList>
            <person name="Cadillo-Quiroz H."/>
            <person name="Browne P."/>
            <person name="Kyrpides N."/>
            <person name="Woyke T."/>
            <person name="Goodwin L."/>
            <person name="Detter C."/>
            <person name="Yavitt J.B."/>
            <person name="Zinder S.H."/>
        </authorList>
    </citation>
    <scope>NUCLEOTIDE SEQUENCE [LARGE SCALE GENOMIC DNA]</scope>
    <source>
        <strain evidence="4">ATCC BAA-1556 / DSM 19958 / E1-9c</strain>
    </source>
</reference>
<comment type="similarity">
    <text evidence="1 2">Belongs to the UPF0235 family.</text>
</comment>
<proteinExistence type="inferred from homology"/>
<dbReference type="Gene3D" id="3.30.1200.10">
    <property type="entry name" value="YggU-like"/>
    <property type="match status" value="1"/>
</dbReference>
<gene>
    <name evidence="3" type="ordered locus">Mpal_1733</name>
</gene>
<sequence length="106" mass="11412">MADPADALTSTREGTVLLLDVNSKAKADRFPAGYNEWRHAIGCSITTPPVEGKANRAIVALLSRTLTIPQSGISILSGATSSQKRVLIQGMTFEQLAGFLRERCPR</sequence>
<dbReference type="HAMAP" id="MF_00634">
    <property type="entry name" value="UPF0235"/>
    <property type="match status" value="1"/>
</dbReference>
<dbReference type="GeneID" id="7271297"/>
<dbReference type="AlphaFoldDB" id="B8GJJ9"/>
<dbReference type="InterPro" id="IPR003746">
    <property type="entry name" value="DUF167"/>
</dbReference>
<dbReference type="Pfam" id="PF02594">
    <property type="entry name" value="DUF167"/>
    <property type="match status" value="1"/>
</dbReference>
<evidence type="ECO:0000313" key="4">
    <source>
        <dbReference type="Proteomes" id="UP000002457"/>
    </source>
</evidence>